<organism evidence="4 8">
    <name type="scientific">Didymodactylos carnosus</name>
    <dbReference type="NCBI Taxonomy" id="1234261"/>
    <lineage>
        <taxon>Eukaryota</taxon>
        <taxon>Metazoa</taxon>
        <taxon>Spiralia</taxon>
        <taxon>Gnathifera</taxon>
        <taxon>Rotifera</taxon>
        <taxon>Eurotatoria</taxon>
        <taxon>Bdelloidea</taxon>
        <taxon>Philodinida</taxon>
        <taxon>Philodinidae</taxon>
        <taxon>Didymodactylos</taxon>
    </lineage>
</organism>
<protein>
    <recommendedName>
        <fullName evidence="9">Ribosomal protein S11</fullName>
    </recommendedName>
</protein>
<dbReference type="SUPFAM" id="SSF53137">
    <property type="entry name" value="Translational machinery components"/>
    <property type="match status" value="1"/>
</dbReference>
<evidence type="ECO:0000313" key="7">
    <source>
        <dbReference type="EMBL" id="CAF3725988.1"/>
    </source>
</evidence>
<accession>A0A813RS92</accession>
<dbReference type="Gene3D" id="3.30.420.80">
    <property type="entry name" value="Ribosomal protein S11"/>
    <property type="match status" value="1"/>
</dbReference>
<sequence>MVDSPEELMGESRLGKSCISIVTTSPLLSQQFLNQTCSVRLLSLSSIKHKRSHTNIRDGAVRELKLRPEKTQTPLSVNVDEYYGGKGQVRETDFETLFGDENIKYEDLPIVHMKCTRNNTHIDVTAPDGNQIFYATCGIVGFHNAKKGTTTAAQAVGTYMGNQLQRRNIKTVRIVVKGIGPGRLMAIKGLQMTGVQIISITDNTKIPVLWNNIDRPKKMRRV</sequence>
<dbReference type="GO" id="GO:0005840">
    <property type="term" value="C:ribosome"/>
    <property type="evidence" value="ECO:0007669"/>
    <property type="project" value="UniProtKB-KW"/>
</dbReference>
<dbReference type="PANTHER" id="PTHR11759">
    <property type="entry name" value="40S RIBOSOMAL PROTEIN S14/30S RIBOSOMAL PROTEIN S11"/>
    <property type="match status" value="1"/>
</dbReference>
<name>A0A813RS92_9BILA</name>
<evidence type="ECO:0000313" key="5">
    <source>
        <dbReference type="EMBL" id="CAF0951940.1"/>
    </source>
</evidence>
<dbReference type="GO" id="GO:1990904">
    <property type="term" value="C:ribonucleoprotein complex"/>
    <property type="evidence" value="ECO:0007669"/>
    <property type="project" value="UniProtKB-KW"/>
</dbReference>
<evidence type="ECO:0000313" key="8">
    <source>
        <dbReference type="Proteomes" id="UP000663829"/>
    </source>
</evidence>
<dbReference type="InterPro" id="IPR001971">
    <property type="entry name" value="Ribosomal_uS11"/>
</dbReference>
<gene>
    <name evidence="4" type="ORF">GPM918_LOCUS2777</name>
    <name evidence="5" type="ORF">OVA965_LOCUS12202</name>
    <name evidence="6" type="ORF">SRO942_LOCUS2777</name>
    <name evidence="7" type="ORF">TMI583_LOCUS12206</name>
</gene>
<dbReference type="OrthoDB" id="1654884at2759"/>
<comment type="caution">
    <text evidence="4">The sequence shown here is derived from an EMBL/GenBank/DDBJ whole genome shotgun (WGS) entry which is preliminary data.</text>
</comment>
<evidence type="ECO:0008006" key="9">
    <source>
        <dbReference type="Google" id="ProtNLM"/>
    </source>
</evidence>
<evidence type="ECO:0000313" key="4">
    <source>
        <dbReference type="EMBL" id="CAF0786766.1"/>
    </source>
</evidence>
<dbReference type="AlphaFoldDB" id="A0A813RS92"/>
<evidence type="ECO:0000256" key="3">
    <source>
        <dbReference type="ARBA" id="ARBA00023274"/>
    </source>
</evidence>
<dbReference type="Proteomes" id="UP000677228">
    <property type="component" value="Unassembled WGS sequence"/>
</dbReference>
<keyword evidence="8" id="KW-1185">Reference proteome</keyword>
<evidence type="ECO:0000256" key="2">
    <source>
        <dbReference type="ARBA" id="ARBA00022980"/>
    </source>
</evidence>
<dbReference type="Proteomes" id="UP000681722">
    <property type="component" value="Unassembled WGS sequence"/>
</dbReference>
<dbReference type="EMBL" id="CAJOBC010000316">
    <property type="protein sequence ID" value="CAF3570621.1"/>
    <property type="molecule type" value="Genomic_DNA"/>
</dbReference>
<comment type="similarity">
    <text evidence="1">Belongs to the universal ribosomal protein uS11 family.</text>
</comment>
<dbReference type="GO" id="GO:0006412">
    <property type="term" value="P:translation"/>
    <property type="evidence" value="ECO:0007669"/>
    <property type="project" value="InterPro"/>
</dbReference>
<dbReference type="InterPro" id="IPR036967">
    <property type="entry name" value="Ribosomal_uS11_sf"/>
</dbReference>
<dbReference type="EMBL" id="CAJNOQ010000316">
    <property type="protein sequence ID" value="CAF0786766.1"/>
    <property type="molecule type" value="Genomic_DNA"/>
</dbReference>
<dbReference type="GO" id="GO:0003735">
    <property type="term" value="F:structural constituent of ribosome"/>
    <property type="evidence" value="ECO:0007669"/>
    <property type="project" value="InterPro"/>
</dbReference>
<evidence type="ECO:0000256" key="1">
    <source>
        <dbReference type="ARBA" id="ARBA00006194"/>
    </source>
</evidence>
<keyword evidence="3" id="KW-0687">Ribonucleoprotein</keyword>
<dbReference type="Pfam" id="PF00411">
    <property type="entry name" value="Ribosomal_S11"/>
    <property type="match status" value="1"/>
</dbReference>
<reference evidence="4" key="1">
    <citation type="submission" date="2021-02" db="EMBL/GenBank/DDBJ databases">
        <authorList>
            <person name="Nowell W R."/>
        </authorList>
    </citation>
    <scope>NUCLEOTIDE SEQUENCE</scope>
</reference>
<dbReference type="EMBL" id="CAJNOK010004859">
    <property type="protein sequence ID" value="CAF0951940.1"/>
    <property type="molecule type" value="Genomic_DNA"/>
</dbReference>
<evidence type="ECO:0000313" key="6">
    <source>
        <dbReference type="EMBL" id="CAF3570621.1"/>
    </source>
</evidence>
<dbReference type="Proteomes" id="UP000663829">
    <property type="component" value="Unassembled WGS sequence"/>
</dbReference>
<dbReference type="Proteomes" id="UP000682733">
    <property type="component" value="Unassembled WGS sequence"/>
</dbReference>
<keyword evidence="2" id="KW-0689">Ribosomal protein</keyword>
<dbReference type="HAMAP" id="MF_01310">
    <property type="entry name" value="Ribosomal_uS11"/>
    <property type="match status" value="1"/>
</dbReference>
<proteinExistence type="inferred from homology"/>
<dbReference type="EMBL" id="CAJOBA010004864">
    <property type="protein sequence ID" value="CAF3725988.1"/>
    <property type="molecule type" value="Genomic_DNA"/>
</dbReference>